<dbReference type="AlphaFoldDB" id="A0A6I3KNA3"/>
<dbReference type="SUPFAM" id="SSF48452">
    <property type="entry name" value="TPR-like"/>
    <property type="match status" value="1"/>
</dbReference>
<name>A0A6I3KNA3_9HYPH</name>
<feature type="region of interest" description="Disordered" evidence="2">
    <location>
        <begin position="125"/>
        <end position="192"/>
    </location>
</feature>
<dbReference type="NCBIfam" id="TIGR02795">
    <property type="entry name" value="tol_pal_ybgF"/>
    <property type="match status" value="1"/>
</dbReference>
<evidence type="ECO:0000256" key="1">
    <source>
        <dbReference type="HAMAP-Rule" id="MF_02066"/>
    </source>
</evidence>
<protein>
    <recommendedName>
        <fullName evidence="1">Cell division coordinator CpoB</fullName>
    </recommendedName>
</protein>
<evidence type="ECO:0000313" key="4">
    <source>
        <dbReference type="Proteomes" id="UP000440694"/>
    </source>
</evidence>
<keyword evidence="1" id="KW-0574">Periplasm</keyword>
<proteinExistence type="inferred from homology"/>
<feature type="compositionally biased region" description="Low complexity" evidence="2">
    <location>
        <begin position="152"/>
        <end position="172"/>
    </location>
</feature>
<evidence type="ECO:0000256" key="2">
    <source>
        <dbReference type="SAM" id="MobiDB-lite"/>
    </source>
</evidence>
<keyword evidence="1" id="KW-0732">Signal</keyword>
<dbReference type="Proteomes" id="UP000440694">
    <property type="component" value="Unassembled WGS sequence"/>
</dbReference>
<organism evidence="3 4">
    <name type="scientific">Hyphomicrobium album</name>
    <dbReference type="NCBI Taxonomy" id="2665159"/>
    <lineage>
        <taxon>Bacteria</taxon>
        <taxon>Pseudomonadati</taxon>
        <taxon>Pseudomonadota</taxon>
        <taxon>Alphaproteobacteria</taxon>
        <taxon>Hyphomicrobiales</taxon>
        <taxon>Hyphomicrobiaceae</taxon>
        <taxon>Hyphomicrobium</taxon>
    </lineage>
</organism>
<keyword evidence="4" id="KW-1185">Reference proteome</keyword>
<reference evidence="3 4" key="1">
    <citation type="submission" date="2019-11" db="EMBL/GenBank/DDBJ databases">
        <title>Identification of a novel strain.</title>
        <authorList>
            <person name="Xu Q."/>
            <person name="Wang G."/>
        </authorList>
    </citation>
    <scope>NUCLEOTIDE SEQUENCE [LARGE SCALE GENOMIC DNA]</scope>
    <source>
        <strain evidence="4">xq</strain>
    </source>
</reference>
<evidence type="ECO:0000313" key="3">
    <source>
        <dbReference type="EMBL" id="MTD95949.1"/>
    </source>
</evidence>
<feature type="coiled-coil region" evidence="1">
    <location>
        <begin position="48"/>
        <end position="75"/>
    </location>
</feature>
<dbReference type="EMBL" id="WMBQ01000002">
    <property type="protein sequence ID" value="MTD95949.1"/>
    <property type="molecule type" value="Genomic_DNA"/>
</dbReference>
<comment type="similarity">
    <text evidence="1">Belongs to the CpoB family.</text>
</comment>
<sequence>MIFSCVCAIGLGSAAFAEPQQAPIRVAQAAPQAQPKAKAAPAAPVADDSALKQRVEQLEEQLVDMQVVVGTLESLARGGGALAASGAGGAGFSGGADSVRLDGLETQLRALSAQIQQLTDQVRTLGGQPRRSDAGSAPTNFAATPAPGPGPVSGAGADAGAAPAAPPAADAGRFGSTTVTAGNGGDSIGGLIESEQPAAEGGAAASPPPEMAALPPAFGAATAPNAADAGNAKQLYETAYGYLMQRDYTAAQSAFEDFLTRYPQDSLAGNAQYWLGEAHFVRGEYKAAASSFLKGYQNYAGNARAADSLLKLAMSLDRLGQKDAACSSFGELSTRFPNAPENVKNRAKSERQRIGCT</sequence>
<dbReference type="InterPro" id="IPR014162">
    <property type="entry name" value="CpoB_C"/>
</dbReference>
<dbReference type="Gene3D" id="1.25.40.10">
    <property type="entry name" value="Tetratricopeptide repeat domain"/>
    <property type="match status" value="1"/>
</dbReference>
<dbReference type="Pfam" id="PF13174">
    <property type="entry name" value="TPR_6"/>
    <property type="match status" value="1"/>
</dbReference>
<dbReference type="GO" id="GO:0030288">
    <property type="term" value="C:outer membrane-bounded periplasmic space"/>
    <property type="evidence" value="ECO:0007669"/>
    <property type="project" value="UniProtKB-UniRule"/>
</dbReference>
<keyword evidence="1" id="KW-0132">Cell division</keyword>
<dbReference type="HAMAP" id="MF_02066">
    <property type="entry name" value="CpoB"/>
    <property type="match status" value="1"/>
</dbReference>
<dbReference type="Pfam" id="PF13432">
    <property type="entry name" value="TPR_16"/>
    <property type="match status" value="1"/>
</dbReference>
<dbReference type="InterPro" id="IPR019734">
    <property type="entry name" value="TPR_rpt"/>
</dbReference>
<dbReference type="GO" id="GO:0043093">
    <property type="term" value="P:FtsZ-dependent cytokinesis"/>
    <property type="evidence" value="ECO:0007669"/>
    <property type="project" value="UniProtKB-UniRule"/>
</dbReference>
<comment type="function">
    <text evidence="1">Mediates coordination of peptidoglycan synthesis and outer membrane constriction during cell division.</text>
</comment>
<gene>
    <name evidence="3" type="primary">ybgF</name>
    <name evidence="1" type="synonym">cpoB</name>
    <name evidence="3" type="ORF">GIW81_16545</name>
</gene>
<dbReference type="InterPro" id="IPR011990">
    <property type="entry name" value="TPR-like_helical_dom_sf"/>
</dbReference>
<comment type="subcellular location">
    <subcellularLocation>
        <location evidence="1">Periplasm</location>
    </subcellularLocation>
</comment>
<dbReference type="InterPro" id="IPR034706">
    <property type="entry name" value="CpoB"/>
</dbReference>
<accession>A0A6I3KNA3</accession>
<keyword evidence="1" id="KW-0131">Cell cycle</keyword>
<keyword evidence="1" id="KW-0175">Coiled coil</keyword>
<comment type="caution">
    <text evidence="3">The sequence shown here is derived from an EMBL/GenBank/DDBJ whole genome shotgun (WGS) entry which is preliminary data.</text>
</comment>